<gene>
    <name evidence="11" type="ORF">CLV40_101642</name>
</gene>
<accession>A0A2S6H1V2</accession>
<dbReference type="InterPro" id="IPR006311">
    <property type="entry name" value="TAT_signal"/>
</dbReference>
<dbReference type="SUPFAM" id="SSF48230">
    <property type="entry name" value="Chondroitin AC/alginate lyase"/>
    <property type="match status" value="1"/>
</dbReference>
<dbReference type="EMBL" id="PTIX01000001">
    <property type="protein sequence ID" value="PPK71452.1"/>
    <property type="molecule type" value="Genomic_DNA"/>
</dbReference>
<feature type="active site" evidence="6">
    <location>
        <position position="256"/>
    </location>
</feature>
<dbReference type="OrthoDB" id="6636047at2"/>
<evidence type="ECO:0000313" key="12">
    <source>
        <dbReference type="Proteomes" id="UP000239203"/>
    </source>
</evidence>
<feature type="domain" description="Polysaccharide lyase 8 N-terminal alpha-helical" evidence="9">
    <location>
        <begin position="38"/>
        <end position="352"/>
    </location>
</feature>
<dbReference type="PANTHER" id="PTHR38481:SF1">
    <property type="entry name" value="HYALURONATE LYASE"/>
    <property type="match status" value="1"/>
</dbReference>
<dbReference type="Pfam" id="PF02278">
    <property type="entry name" value="Lyase_8"/>
    <property type="match status" value="1"/>
</dbReference>
<dbReference type="AlphaFoldDB" id="A0A2S6H1V2"/>
<dbReference type="InterPro" id="IPR008929">
    <property type="entry name" value="Chondroitin_lyas"/>
</dbReference>
<evidence type="ECO:0000259" key="7">
    <source>
        <dbReference type="Pfam" id="PF02278"/>
    </source>
</evidence>
<evidence type="ECO:0000259" key="9">
    <source>
        <dbReference type="Pfam" id="PF08124"/>
    </source>
</evidence>
<keyword evidence="3" id="KW-0964">Secreted</keyword>
<feature type="active site" evidence="6">
    <location>
        <position position="247"/>
    </location>
</feature>
<evidence type="ECO:0000256" key="4">
    <source>
        <dbReference type="ARBA" id="ARBA00022729"/>
    </source>
</evidence>
<dbReference type="GO" id="GO:0005975">
    <property type="term" value="P:carbohydrate metabolic process"/>
    <property type="evidence" value="ECO:0007669"/>
    <property type="project" value="InterPro"/>
</dbReference>
<dbReference type="InterPro" id="IPR055372">
    <property type="entry name" value="CBM96"/>
</dbReference>
<evidence type="ECO:0000256" key="6">
    <source>
        <dbReference type="PIRSR" id="PIRSR638970-1"/>
    </source>
</evidence>
<dbReference type="NCBIfam" id="NF033679">
    <property type="entry name" value="DNRLRE_dom"/>
    <property type="match status" value="1"/>
</dbReference>
<dbReference type="Gene3D" id="1.50.10.100">
    <property type="entry name" value="Chondroitin AC/alginate lyase"/>
    <property type="match status" value="1"/>
</dbReference>
<dbReference type="Proteomes" id="UP000239203">
    <property type="component" value="Unassembled WGS sequence"/>
</dbReference>
<dbReference type="Gene3D" id="2.60.220.10">
    <property type="entry name" value="Polysaccharide lyase family 8-like, C-terminal"/>
    <property type="match status" value="1"/>
</dbReference>
<evidence type="ECO:0000259" key="8">
    <source>
        <dbReference type="Pfam" id="PF02884"/>
    </source>
</evidence>
<feature type="domain" description="Polysaccharide lyase family 8 central" evidence="7">
    <location>
        <begin position="394"/>
        <end position="651"/>
    </location>
</feature>
<evidence type="ECO:0000256" key="2">
    <source>
        <dbReference type="ARBA" id="ARBA00006699"/>
    </source>
</evidence>
<dbReference type="InterPro" id="IPR014718">
    <property type="entry name" value="GH-type_carb-bd"/>
</dbReference>
<dbReference type="PROSITE" id="PS51318">
    <property type="entry name" value="TAT"/>
    <property type="match status" value="1"/>
</dbReference>
<dbReference type="GO" id="GO:0030246">
    <property type="term" value="F:carbohydrate binding"/>
    <property type="evidence" value="ECO:0007669"/>
    <property type="project" value="InterPro"/>
</dbReference>
<feature type="domain" description="Carbohydrate-binding module family 96" evidence="10">
    <location>
        <begin position="783"/>
        <end position="935"/>
    </location>
</feature>
<keyword evidence="12" id="KW-1185">Reference proteome</keyword>
<evidence type="ECO:0000259" key="10">
    <source>
        <dbReference type="Pfam" id="PF24517"/>
    </source>
</evidence>
<feature type="domain" description="Polysaccharide lyase family 8 C-terminal" evidence="8">
    <location>
        <begin position="666"/>
        <end position="728"/>
    </location>
</feature>
<dbReference type="GO" id="GO:0005576">
    <property type="term" value="C:extracellular region"/>
    <property type="evidence" value="ECO:0007669"/>
    <property type="project" value="UniProtKB-SubCell"/>
</dbReference>
<dbReference type="InterPro" id="IPR004103">
    <property type="entry name" value="Lyase_8_C"/>
</dbReference>
<dbReference type="Pfam" id="PF08124">
    <property type="entry name" value="Lyase_8_N"/>
    <property type="match status" value="1"/>
</dbReference>
<dbReference type="InterPro" id="IPR038970">
    <property type="entry name" value="Lyase_8"/>
</dbReference>
<organism evidence="11 12">
    <name type="scientific">Actinokineospora auranticolor</name>
    <dbReference type="NCBI Taxonomy" id="155976"/>
    <lineage>
        <taxon>Bacteria</taxon>
        <taxon>Bacillati</taxon>
        <taxon>Actinomycetota</taxon>
        <taxon>Actinomycetes</taxon>
        <taxon>Pseudonocardiales</taxon>
        <taxon>Pseudonocardiaceae</taxon>
        <taxon>Actinokineospora</taxon>
    </lineage>
</organism>
<dbReference type="Pfam" id="PF24517">
    <property type="entry name" value="CBM96"/>
    <property type="match status" value="1"/>
</dbReference>
<comment type="caution">
    <text evidence="11">The sequence shown here is derived from an EMBL/GenBank/DDBJ whole genome shotgun (WGS) entry which is preliminary data.</text>
</comment>
<evidence type="ECO:0000256" key="5">
    <source>
        <dbReference type="ARBA" id="ARBA00023239"/>
    </source>
</evidence>
<dbReference type="SUPFAM" id="SSF49863">
    <property type="entry name" value="Hyaluronate lyase-like, C-terminal domain"/>
    <property type="match status" value="1"/>
</dbReference>
<keyword evidence="5 11" id="KW-0456">Lyase</keyword>
<evidence type="ECO:0000313" key="11">
    <source>
        <dbReference type="EMBL" id="PPK71452.1"/>
    </source>
</evidence>
<dbReference type="InterPro" id="IPR011013">
    <property type="entry name" value="Gal_mutarotase_sf_dom"/>
</dbReference>
<dbReference type="GO" id="GO:0016837">
    <property type="term" value="F:carbon-oxygen lyase activity, acting on polysaccharides"/>
    <property type="evidence" value="ECO:0007669"/>
    <property type="project" value="UniProtKB-ARBA"/>
</dbReference>
<dbReference type="SUPFAM" id="SSF74650">
    <property type="entry name" value="Galactose mutarotase-like"/>
    <property type="match status" value="1"/>
</dbReference>
<keyword evidence="4" id="KW-0732">Signal</keyword>
<evidence type="ECO:0000256" key="3">
    <source>
        <dbReference type="ARBA" id="ARBA00022525"/>
    </source>
</evidence>
<dbReference type="InterPro" id="IPR012970">
    <property type="entry name" value="Lyase_8_alpha_N"/>
</dbReference>
<dbReference type="InterPro" id="IPR011071">
    <property type="entry name" value="Lyase_8-like_C"/>
</dbReference>
<proteinExistence type="inferred from homology"/>
<protein>
    <submittedName>
        <fullName evidence="11">Hyaluronate lyase</fullName>
    </submittedName>
</protein>
<reference evidence="11 12" key="1">
    <citation type="submission" date="2018-02" db="EMBL/GenBank/DDBJ databases">
        <title>Genomic Encyclopedia of Archaeal and Bacterial Type Strains, Phase II (KMG-II): from individual species to whole genera.</title>
        <authorList>
            <person name="Goeker M."/>
        </authorList>
    </citation>
    <scope>NUCLEOTIDE SEQUENCE [LARGE SCALE GENOMIC DNA]</scope>
    <source>
        <strain evidence="11 12">YU 961-1</strain>
    </source>
</reference>
<comment type="similarity">
    <text evidence="2">Belongs to the polysaccharide lyase 8 family.</text>
</comment>
<name>A0A2S6H1V2_9PSEU</name>
<dbReference type="Gene3D" id="2.70.98.10">
    <property type="match status" value="1"/>
</dbReference>
<feature type="active site" evidence="6">
    <location>
        <position position="310"/>
    </location>
</feature>
<dbReference type="PANTHER" id="PTHR38481">
    <property type="entry name" value="HYALURONATE LYASE"/>
    <property type="match status" value="1"/>
</dbReference>
<comment type="subcellular location">
    <subcellularLocation>
        <location evidence="1">Secreted</location>
    </subcellularLocation>
</comment>
<sequence>MTVSRRGFLVVGSIAAITLGLDVPAFAVTPYEIMRSRWRDLLTGVGFDPRVEPFTSALADVGDSATGYLDDMTPGGAALWADLPIGAKSANITTCCTRLRTIALAWAQPGTGHTGSATTATAVVDGLRWMLDNAYTATGGEPGNWWDWRIGAPQRLLDICCLLSVPAAELADTLAAVDHHVPVSLLSAYEENSTGANRVDLCQVIALRGVLGQDPTSIAAARDGLSPVFPTVLLGDGFHADGSFIQHDRVPYAGGYGAVLLGGLTKVMSLLGSTTWAVTDPNRQVLFDSVESSFAPFIHNGLMVDSVSGRGIARQDQDDHKRGHNVMASTLLLATTGLATVAEAGRWRSLVKGWITRETYAPYLDHMPVPDLARAVGLLADGSVPTGASPSSSRVFGSMDRAVHHRPQWAFAVSMHSARTTFYETGNGENLRGWHTGSGMTYWWGQDYGLGQYSDAFWPTVDPYRLPGVTASRKPLADEAGGTWNKTPPTNVWAGGASDGVVSAVGQHVTGLESTLTGRKSWFPLDDAVVCLGAGITATDGAVVESVVDNRNLGAAGTHALVVNGVAQPTSLPWNQQFTGAQWASIAGFGGYVFLGGATVTADRAARTGSWHDIDSGGSSGSITRRYLGLYYDHGTNPTNASYAYLLLPGATAVTTAARSASPGVTVVANTSSVQGITAGSVRAANFFAAGACGSITADAPCSVLARQDGSALSVAVADPSRTSPTVTITLPDTGFTTASADPGVTVLRTSPTTKLLVEVGGTLGASRVVRLGTGPTITPATASTVQAAADSHVRDGSPTQNYGTAPLLVKTASTNFNRRAFLRFDLTLPTAPRRAVLWLHGKVSDGENLHSTVTAHRLTGTWTETGVTWNNQPTLGPALSTARISRAADWIGLDVTAALSTNPGVLHLGLSGGPFGVQLDSREATANRPVLEIIT</sequence>
<dbReference type="InterPro" id="IPR003159">
    <property type="entry name" value="Lyase_8_central_dom"/>
</dbReference>
<evidence type="ECO:0000256" key="1">
    <source>
        <dbReference type="ARBA" id="ARBA00004613"/>
    </source>
</evidence>
<dbReference type="CDD" id="cd01083">
    <property type="entry name" value="GAG_Lyase"/>
    <property type="match status" value="1"/>
</dbReference>
<dbReference type="Pfam" id="PF02884">
    <property type="entry name" value="Lyase_8_C"/>
    <property type="match status" value="1"/>
</dbReference>
<dbReference type="RefSeq" id="WP_146107907.1">
    <property type="nucleotide sequence ID" value="NZ_CP154825.1"/>
</dbReference>